<proteinExistence type="predicted"/>
<organism evidence="1 2">
    <name type="scientific">Aspergillus sclerotialis</name>
    <dbReference type="NCBI Taxonomy" id="2070753"/>
    <lineage>
        <taxon>Eukaryota</taxon>
        <taxon>Fungi</taxon>
        <taxon>Dikarya</taxon>
        <taxon>Ascomycota</taxon>
        <taxon>Pezizomycotina</taxon>
        <taxon>Eurotiomycetes</taxon>
        <taxon>Eurotiomycetidae</taxon>
        <taxon>Eurotiales</taxon>
        <taxon>Aspergillaceae</taxon>
        <taxon>Aspergillus</taxon>
        <taxon>Aspergillus subgen. Polypaecilum</taxon>
    </lineage>
</organism>
<accession>A0A3A2Z235</accession>
<keyword evidence="2" id="KW-1185">Reference proteome</keyword>
<sequence>GFRAASNAPHFGAEAAEQLLDVVGIEADSLGIAKTAEIGSNKAVVFVAACRAFDLDPVRAVGNAACFRKGPYRGFHRTMRRVFRPTLWPCNSRFAGVGSSFTCQAMVMLAT</sequence>
<name>A0A3A2Z235_9EURO</name>
<dbReference type="Proteomes" id="UP000266188">
    <property type="component" value="Unassembled WGS sequence"/>
</dbReference>
<reference evidence="2" key="1">
    <citation type="submission" date="2017-02" db="EMBL/GenBank/DDBJ databases">
        <authorList>
            <person name="Tafer H."/>
            <person name="Lopandic K."/>
        </authorList>
    </citation>
    <scope>NUCLEOTIDE SEQUENCE [LARGE SCALE GENOMIC DNA]</scope>
    <source>
        <strain evidence="2">CBS 366.77</strain>
    </source>
</reference>
<comment type="caution">
    <text evidence="1">The sequence shown here is derived from an EMBL/GenBank/DDBJ whole genome shotgun (WGS) entry which is preliminary data.</text>
</comment>
<gene>
    <name evidence="1" type="ORF">PHISCL_10531</name>
</gene>
<evidence type="ECO:0000313" key="1">
    <source>
        <dbReference type="EMBL" id="RJE17132.1"/>
    </source>
</evidence>
<feature type="non-terminal residue" evidence="1">
    <location>
        <position position="1"/>
    </location>
</feature>
<feature type="non-terminal residue" evidence="1">
    <location>
        <position position="111"/>
    </location>
</feature>
<dbReference type="EMBL" id="MVGC01001556">
    <property type="protein sequence ID" value="RJE17132.1"/>
    <property type="molecule type" value="Genomic_DNA"/>
</dbReference>
<dbReference type="AlphaFoldDB" id="A0A3A2Z235"/>
<evidence type="ECO:0000313" key="2">
    <source>
        <dbReference type="Proteomes" id="UP000266188"/>
    </source>
</evidence>
<protein>
    <submittedName>
        <fullName evidence="1">Uncharacterized protein</fullName>
    </submittedName>
</protein>